<evidence type="ECO:0000256" key="6">
    <source>
        <dbReference type="SAM" id="MobiDB-lite"/>
    </source>
</evidence>
<dbReference type="STRING" id="105231.A0A1Y1HT28"/>
<keyword evidence="2" id="KW-0479">Metal-binding</keyword>
<dbReference type="Gene3D" id="2.60.310.20">
    <property type="match status" value="1"/>
</dbReference>
<reference evidence="9 10" key="1">
    <citation type="journal article" date="2014" name="Nat. Commun.">
        <title>Klebsormidium flaccidum genome reveals primary factors for plant terrestrial adaptation.</title>
        <authorList>
            <person name="Hori K."/>
            <person name="Maruyama F."/>
            <person name="Fujisawa T."/>
            <person name="Togashi T."/>
            <person name="Yamamoto N."/>
            <person name="Seo M."/>
            <person name="Sato S."/>
            <person name="Yamada T."/>
            <person name="Mori H."/>
            <person name="Tajima N."/>
            <person name="Moriyama T."/>
            <person name="Ikeuchi M."/>
            <person name="Watanabe M."/>
            <person name="Wada H."/>
            <person name="Kobayashi K."/>
            <person name="Saito M."/>
            <person name="Masuda T."/>
            <person name="Sasaki-Sekimoto Y."/>
            <person name="Mashiguchi K."/>
            <person name="Awai K."/>
            <person name="Shimojima M."/>
            <person name="Masuda S."/>
            <person name="Iwai M."/>
            <person name="Nobusawa T."/>
            <person name="Narise T."/>
            <person name="Kondo S."/>
            <person name="Saito H."/>
            <person name="Sato R."/>
            <person name="Murakawa M."/>
            <person name="Ihara Y."/>
            <person name="Oshima-Yamada Y."/>
            <person name="Ohtaka K."/>
            <person name="Satoh M."/>
            <person name="Sonobe K."/>
            <person name="Ishii M."/>
            <person name="Ohtani R."/>
            <person name="Kanamori-Sato M."/>
            <person name="Honoki R."/>
            <person name="Miyazaki D."/>
            <person name="Mochizuki H."/>
            <person name="Umetsu J."/>
            <person name="Higashi K."/>
            <person name="Shibata D."/>
            <person name="Kamiya Y."/>
            <person name="Sato N."/>
            <person name="Nakamura Y."/>
            <person name="Tabata S."/>
            <person name="Ida S."/>
            <person name="Kurokawa K."/>
            <person name="Ohta H."/>
        </authorList>
    </citation>
    <scope>NUCLEOTIDE SEQUENCE [LARGE SCALE GENOMIC DNA]</scope>
    <source>
        <strain evidence="9 10">NIES-2285</strain>
    </source>
</reference>
<keyword evidence="10" id="KW-1185">Reference proteome</keyword>
<evidence type="ECO:0000256" key="5">
    <source>
        <dbReference type="ARBA" id="ARBA00023033"/>
    </source>
</evidence>
<evidence type="ECO:0000313" key="10">
    <source>
        <dbReference type="Proteomes" id="UP000054558"/>
    </source>
</evidence>
<accession>A0A1Y1HT28</accession>
<feature type="region of interest" description="Disordered" evidence="6">
    <location>
        <begin position="1"/>
        <end position="22"/>
    </location>
</feature>
<dbReference type="InterPro" id="IPR002227">
    <property type="entry name" value="Tyrosinase_Cu-bd"/>
</dbReference>
<gene>
    <name evidence="9" type="ORF">KFL_000520200</name>
</gene>
<evidence type="ECO:0000259" key="8">
    <source>
        <dbReference type="PROSITE" id="PS00498"/>
    </source>
</evidence>
<dbReference type="GO" id="GO:0046872">
    <property type="term" value="F:metal ion binding"/>
    <property type="evidence" value="ECO:0007669"/>
    <property type="project" value="UniProtKB-KW"/>
</dbReference>
<name>A0A1Y1HT28_KLENI</name>
<dbReference type="InterPro" id="IPR008922">
    <property type="entry name" value="Di-copper_centre_dom_sf"/>
</dbReference>
<dbReference type="Proteomes" id="UP000054558">
    <property type="component" value="Unassembled WGS sequence"/>
</dbReference>
<evidence type="ECO:0000256" key="3">
    <source>
        <dbReference type="ARBA" id="ARBA00023002"/>
    </source>
</evidence>
<evidence type="ECO:0000256" key="2">
    <source>
        <dbReference type="ARBA" id="ARBA00022723"/>
    </source>
</evidence>
<dbReference type="Gene3D" id="1.10.1280.10">
    <property type="entry name" value="Di-copper center containing domain from catechol oxidase"/>
    <property type="match status" value="1"/>
</dbReference>
<evidence type="ECO:0000256" key="4">
    <source>
        <dbReference type="ARBA" id="ARBA00023008"/>
    </source>
</evidence>
<dbReference type="SUPFAM" id="SSF48056">
    <property type="entry name" value="Di-copper centre-containing domain"/>
    <property type="match status" value="1"/>
</dbReference>
<keyword evidence="4" id="KW-0186">Copper</keyword>
<proteinExistence type="predicted"/>
<comment type="cofactor">
    <cofactor evidence="1">
        <name>Cu(2+)</name>
        <dbReference type="ChEBI" id="CHEBI:29036"/>
    </cofactor>
</comment>
<feature type="region of interest" description="Disordered" evidence="6">
    <location>
        <begin position="593"/>
        <end position="629"/>
    </location>
</feature>
<dbReference type="PROSITE" id="PS00497">
    <property type="entry name" value="TYROSINASE_1"/>
    <property type="match status" value="1"/>
</dbReference>
<dbReference type="InterPro" id="IPR041640">
    <property type="entry name" value="Tyrosinase_C"/>
</dbReference>
<sequence>MATRGRASQTAPHQAANAGAASSVPQPLRVRVEINAFASMPKYAHQKDLFIHAYAAVQAKPVDDIKSFYQIAGIHGLPYQSYDNVEGQGSGKWPDPKKPDRWGGYCQHGSQLFPTWHRPYVLLLENAIREEAARIAQAYPDTPADKDKPTPTVRDLYVEAARDLSLPYWDWASAQTADFGLPTIMTSPTYPVSCTAQPLRHRKIMFVWLTVTSTAFTPRRRYPNPLRAYTLPEDLGSLKQTGDCFNPPAKPNYKVPLNNEHPFTPKGYPTVRHPDANYQTQVDAVNRSVQMYANVMWRPNLYALLDVDKWFPFSNHTAFGEKEEHGTDYGWYTSIEVIHDGVHDALGGSGGQISYPDIAGFDPVFFLHHANVDRVIALWQACHPHAWMEESAPTERGTFTEPEGITLNSKTELTPFRKVLGDPASKCYTSDDERHVADLGYTYPELQKYLKPDELKAHVVLKRIPKRLFNGSYTIHVFLGLPKDVEPTPGHPPFSDPHYVGPISIFARGNETRCASCRMNDDVRVRGRLDITNTMLKVGLDVDQEPSDDVGGQGAADPAIEKNLKDAISFMVIDKSGQQKPWKRDHCAYAIHKQREDTTDLVPTVPSSKRKRASREGGASGPADKAVPK</sequence>
<evidence type="ECO:0000259" key="7">
    <source>
        <dbReference type="PROSITE" id="PS00497"/>
    </source>
</evidence>
<dbReference type="InterPro" id="IPR050316">
    <property type="entry name" value="Tyrosinase/Hemocyanin"/>
</dbReference>
<dbReference type="AlphaFoldDB" id="A0A1Y1HT28"/>
<organism evidence="9 10">
    <name type="scientific">Klebsormidium nitens</name>
    <name type="common">Green alga</name>
    <name type="synonym">Ulothrix nitens</name>
    <dbReference type="NCBI Taxonomy" id="105231"/>
    <lineage>
        <taxon>Eukaryota</taxon>
        <taxon>Viridiplantae</taxon>
        <taxon>Streptophyta</taxon>
        <taxon>Klebsormidiophyceae</taxon>
        <taxon>Klebsormidiales</taxon>
        <taxon>Klebsormidiaceae</taxon>
        <taxon>Klebsormidium</taxon>
    </lineage>
</organism>
<dbReference type="OMA" id="FWQWQLR"/>
<evidence type="ECO:0000256" key="1">
    <source>
        <dbReference type="ARBA" id="ARBA00001973"/>
    </source>
</evidence>
<keyword evidence="5" id="KW-0503">Monooxygenase</keyword>
<evidence type="ECO:0000313" key="9">
    <source>
        <dbReference type="EMBL" id="GAQ80349.1"/>
    </source>
</evidence>
<dbReference type="Pfam" id="PF00264">
    <property type="entry name" value="Tyrosinase"/>
    <property type="match status" value="1"/>
</dbReference>
<dbReference type="PRINTS" id="PR00092">
    <property type="entry name" value="TYROSINASE"/>
</dbReference>
<dbReference type="Pfam" id="PF18132">
    <property type="entry name" value="Tyrosinase_C"/>
    <property type="match status" value="1"/>
</dbReference>
<dbReference type="PANTHER" id="PTHR11474">
    <property type="entry name" value="TYROSINASE FAMILY MEMBER"/>
    <property type="match status" value="1"/>
</dbReference>
<feature type="compositionally biased region" description="Polar residues" evidence="6">
    <location>
        <begin position="1"/>
        <end position="12"/>
    </location>
</feature>
<dbReference type="EMBL" id="DF237001">
    <property type="protein sequence ID" value="GAQ80349.1"/>
    <property type="molecule type" value="Genomic_DNA"/>
</dbReference>
<keyword evidence="3" id="KW-0560">Oxidoreductase</keyword>
<feature type="domain" description="Tyrosinase copper-binding" evidence="8">
    <location>
        <begin position="362"/>
        <end position="373"/>
    </location>
</feature>
<feature type="domain" description="Tyrosinase copper-binding" evidence="7">
    <location>
        <begin position="108"/>
        <end position="125"/>
    </location>
</feature>
<dbReference type="GO" id="GO:0004497">
    <property type="term" value="F:monooxygenase activity"/>
    <property type="evidence" value="ECO:0007669"/>
    <property type="project" value="UniProtKB-KW"/>
</dbReference>
<dbReference type="PANTHER" id="PTHR11474:SF76">
    <property type="entry name" value="SHKT DOMAIN-CONTAINING PROTEIN"/>
    <property type="match status" value="1"/>
</dbReference>
<dbReference type="OrthoDB" id="1892371at2759"/>
<protein>
    <submittedName>
        <fullName evidence="9">Tyrosinase</fullName>
    </submittedName>
</protein>
<dbReference type="PROSITE" id="PS00498">
    <property type="entry name" value="TYROSINASE_2"/>
    <property type="match status" value="1"/>
</dbReference>